<feature type="compositionally biased region" description="Pro residues" evidence="1">
    <location>
        <begin position="118"/>
        <end position="136"/>
    </location>
</feature>
<dbReference type="PRINTS" id="PR01217">
    <property type="entry name" value="PRICHEXTENSN"/>
</dbReference>
<dbReference type="AlphaFoldDB" id="A0A839HS54"/>
<feature type="compositionally biased region" description="Pro residues" evidence="1">
    <location>
        <begin position="66"/>
        <end position="83"/>
    </location>
</feature>
<gene>
    <name evidence="4" type="ORF">H4F90_08160</name>
</gene>
<feature type="transmembrane region" description="Helical" evidence="2">
    <location>
        <begin position="44"/>
        <end position="64"/>
    </location>
</feature>
<feature type="compositionally biased region" description="Low complexity" evidence="1">
    <location>
        <begin position="170"/>
        <end position="188"/>
    </location>
</feature>
<name>A0A839HS54_9BURK</name>
<feature type="domain" description="Type II secretion system protein GspB C-terminal" evidence="3">
    <location>
        <begin position="213"/>
        <end position="260"/>
    </location>
</feature>
<comment type="caution">
    <text evidence="4">The sequence shown here is derived from an EMBL/GenBank/DDBJ whole genome shotgun (WGS) entry which is preliminary data.</text>
</comment>
<evidence type="ECO:0000256" key="1">
    <source>
        <dbReference type="SAM" id="MobiDB-lite"/>
    </source>
</evidence>
<feature type="region of interest" description="Disordered" evidence="1">
    <location>
        <begin position="1"/>
        <end position="40"/>
    </location>
</feature>
<dbReference type="InterPro" id="IPR032389">
    <property type="entry name" value="GspB_C"/>
</dbReference>
<dbReference type="GO" id="GO:0015627">
    <property type="term" value="C:type II protein secretion system complex"/>
    <property type="evidence" value="ECO:0007669"/>
    <property type="project" value="InterPro"/>
</dbReference>
<evidence type="ECO:0000259" key="3">
    <source>
        <dbReference type="Pfam" id="PF16537"/>
    </source>
</evidence>
<dbReference type="Proteomes" id="UP000586093">
    <property type="component" value="Unassembled WGS sequence"/>
</dbReference>
<sequence>MSTILDALRRADAERQRGQAPSREAVTRLAPPPAAGDERGRRPLLLLASLGGALLAGALAWALWPAPSPAPQQAASPPPPAPSPGVARPAPAETLEPPARPPGTVAGAGVGFQALPFELPPAPPPAVPRAAPPIRPPGEVADAPPRLANRPSPRPPASRPRGAEADEPAARPGARAAVPPAPVADSAPAPSPVPRPLREQPAGLQAALQGQRIDGVVHAEDPASRLLIVNGQIRHEGEPVAEGVRIERIEPGAVLLRWQGGVHALRP</sequence>
<evidence type="ECO:0000256" key="2">
    <source>
        <dbReference type="SAM" id="Phobius"/>
    </source>
</evidence>
<reference evidence="4 5" key="1">
    <citation type="submission" date="2020-08" db="EMBL/GenBank/DDBJ databases">
        <title>Aquariorum lacteus gen. nov., sp. nov., a new member of the family Comamonadaceae, isolated from freshwater aquarium.</title>
        <authorList>
            <person name="Chun S.-J."/>
        </authorList>
    </citation>
    <scope>NUCLEOTIDE SEQUENCE [LARGE SCALE GENOMIC DNA]</scope>
    <source>
        <strain evidence="4 5">SJAQ100</strain>
    </source>
</reference>
<keyword evidence="5" id="KW-1185">Reference proteome</keyword>
<evidence type="ECO:0000313" key="4">
    <source>
        <dbReference type="EMBL" id="MBB1161951.1"/>
    </source>
</evidence>
<dbReference type="Pfam" id="PF16537">
    <property type="entry name" value="T2SSB"/>
    <property type="match status" value="1"/>
</dbReference>
<dbReference type="EMBL" id="JACIVI010000002">
    <property type="protein sequence ID" value="MBB1161951.1"/>
    <property type="molecule type" value="Genomic_DNA"/>
</dbReference>
<protein>
    <submittedName>
        <fullName evidence="4">General secretion pathway protein GspB</fullName>
    </submittedName>
</protein>
<organism evidence="4 5">
    <name type="scientific">Aquariibacter albus</name>
    <dbReference type="NCBI Taxonomy" id="2759899"/>
    <lineage>
        <taxon>Bacteria</taxon>
        <taxon>Pseudomonadati</taxon>
        <taxon>Pseudomonadota</taxon>
        <taxon>Betaproteobacteria</taxon>
        <taxon>Burkholderiales</taxon>
        <taxon>Sphaerotilaceae</taxon>
        <taxon>Aquariibacter</taxon>
    </lineage>
</organism>
<evidence type="ECO:0000313" key="5">
    <source>
        <dbReference type="Proteomes" id="UP000586093"/>
    </source>
</evidence>
<accession>A0A839HS54</accession>
<keyword evidence="2" id="KW-1133">Transmembrane helix</keyword>
<dbReference type="RefSeq" id="WP_182663379.1">
    <property type="nucleotide sequence ID" value="NZ_JACIVI010000002.1"/>
</dbReference>
<keyword evidence="2" id="KW-0472">Membrane</keyword>
<feature type="compositionally biased region" description="Basic and acidic residues" evidence="1">
    <location>
        <begin position="7"/>
        <end position="17"/>
    </location>
</feature>
<feature type="region of interest" description="Disordered" evidence="1">
    <location>
        <begin position="66"/>
        <end position="204"/>
    </location>
</feature>
<proteinExistence type="predicted"/>
<keyword evidence="2" id="KW-0812">Transmembrane</keyword>